<feature type="chain" id="PRO_5043811030" evidence="2">
    <location>
        <begin position="28"/>
        <end position="583"/>
    </location>
</feature>
<feature type="region of interest" description="Disordered" evidence="1">
    <location>
        <begin position="483"/>
        <end position="583"/>
    </location>
</feature>
<organism evidence="3 4">
    <name type="scientific">Apatococcus fuscideae</name>
    <dbReference type="NCBI Taxonomy" id="2026836"/>
    <lineage>
        <taxon>Eukaryota</taxon>
        <taxon>Viridiplantae</taxon>
        <taxon>Chlorophyta</taxon>
        <taxon>core chlorophytes</taxon>
        <taxon>Trebouxiophyceae</taxon>
        <taxon>Chlorellales</taxon>
        <taxon>Chlorellaceae</taxon>
        <taxon>Apatococcus</taxon>
    </lineage>
</organism>
<protein>
    <submittedName>
        <fullName evidence="3">Uncharacterized protein</fullName>
    </submittedName>
</protein>
<sequence>MFHVKAKARAILEELILLLIRLNNGLADGSFVHRWTLRQAFDAAAAAKGRPVEEAPAMGQKAAARMGLLCATVCVAVNVTNAMNEGTLSSLVLNTAVQLAHNAAANCQADSPVRTSLEECAHARSVGVLLPAYRKLAAHFGTPLTQVEAGLQRPFDQLPSKPGQGTIAAKLANAACTIVTSRKQTSTNEYLRRRQAPAEQQPAPAGSRDDAAVVIQTWWRELMQARHQKAQQAGRLKWIRLWNIVQGKQRGVRPLQEIFGKWTRQIKAQKAEQFFASRMAEQEQQRRDALKKGPMYRLDWIDEVFKGTAIDEAICPVCPKGFTAYTDYPPDLSTAPQPFIFSAKATDSTLPSTTNPAGLPPANAPQRFIFRAKATDGASPGPGADQPAPQAFEDVYKVAYVETYGPALDDHEKLQAELARSAQEETDAGRLHDLDSHQQVLTAACQGLLRSLTELEREKAWRRHADFLYEKLSSLLQAMQETESWLEKPDTPREIIENRNSSPVKTAHRSPTKPAPGSSSQGPAEVIDPTVDSETQDVQEHHDPILDDLGDDDMGWGQAELCQRGSGTAEAAQERPRPQMTLT</sequence>
<keyword evidence="4" id="KW-1185">Reference proteome</keyword>
<dbReference type="AlphaFoldDB" id="A0AAW1SKW7"/>
<reference evidence="3 4" key="1">
    <citation type="journal article" date="2024" name="Nat. Commun.">
        <title>Phylogenomics reveals the evolutionary origins of lichenization in chlorophyte algae.</title>
        <authorList>
            <person name="Puginier C."/>
            <person name="Libourel C."/>
            <person name="Otte J."/>
            <person name="Skaloud P."/>
            <person name="Haon M."/>
            <person name="Grisel S."/>
            <person name="Petersen M."/>
            <person name="Berrin J.G."/>
            <person name="Delaux P.M."/>
            <person name="Dal Grande F."/>
            <person name="Keller J."/>
        </authorList>
    </citation>
    <scope>NUCLEOTIDE SEQUENCE [LARGE SCALE GENOMIC DNA]</scope>
    <source>
        <strain evidence="3 4">SAG 2523</strain>
    </source>
</reference>
<evidence type="ECO:0000313" key="4">
    <source>
        <dbReference type="Proteomes" id="UP001485043"/>
    </source>
</evidence>
<evidence type="ECO:0000256" key="2">
    <source>
        <dbReference type="SAM" id="SignalP"/>
    </source>
</evidence>
<name>A0AAW1SKW7_9CHLO</name>
<dbReference type="Proteomes" id="UP001485043">
    <property type="component" value="Unassembled WGS sequence"/>
</dbReference>
<feature type="region of interest" description="Disordered" evidence="1">
    <location>
        <begin position="187"/>
        <end position="209"/>
    </location>
</feature>
<gene>
    <name evidence="3" type="ORF">WJX84_001211</name>
</gene>
<proteinExistence type="predicted"/>
<dbReference type="EMBL" id="JALJOV010001429">
    <property type="protein sequence ID" value="KAK9847969.1"/>
    <property type="molecule type" value="Genomic_DNA"/>
</dbReference>
<evidence type="ECO:0000256" key="1">
    <source>
        <dbReference type="SAM" id="MobiDB-lite"/>
    </source>
</evidence>
<comment type="caution">
    <text evidence="3">The sequence shown here is derived from an EMBL/GenBank/DDBJ whole genome shotgun (WGS) entry which is preliminary data.</text>
</comment>
<keyword evidence="2" id="KW-0732">Signal</keyword>
<feature type="signal peptide" evidence="2">
    <location>
        <begin position="1"/>
        <end position="27"/>
    </location>
</feature>
<accession>A0AAW1SKW7</accession>
<feature type="compositionally biased region" description="Basic and acidic residues" evidence="1">
    <location>
        <begin position="485"/>
        <end position="497"/>
    </location>
</feature>
<evidence type="ECO:0000313" key="3">
    <source>
        <dbReference type="EMBL" id="KAK9847969.1"/>
    </source>
</evidence>